<feature type="transmembrane region" description="Helical" evidence="1">
    <location>
        <begin position="55"/>
        <end position="76"/>
    </location>
</feature>
<gene>
    <name evidence="2" type="ORF">BU14_0254s0021</name>
</gene>
<accession>A0A1X6P2Q5</accession>
<dbReference type="Proteomes" id="UP000218209">
    <property type="component" value="Unassembled WGS sequence"/>
</dbReference>
<proteinExistence type="predicted"/>
<sequence>MAIELLSVAPHSGVLTPYADLVLVELFLTVASIIVFGATLDQANRQDTCSGSCVYPIVAVVFFSVVVGCLFGRHALMAVSPSGRLQAGRPGMRTSPRLWTFWAEQKLLLALLVWWTPALALLSTVRAAPGGGRDPDGGLATVEATSGSGLVFGWLMFLGCVRGVYCAWRVMAEQAAEDRRIEEAEEEARVRATEEEGTYANFS</sequence>
<reference evidence="2 3" key="1">
    <citation type="submission" date="2017-03" db="EMBL/GenBank/DDBJ databases">
        <title>WGS assembly of Porphyra umbilicalis.</title>
        <authorList>
            <person name="Brawley S.H."/>
            <person name="Blouin N.A."/>
            <person name="Ficko-Blean E."/>
            <person name="Wheeler G.L."/>
            <person name="Lohr M."/>
            <person name="Goodson H.V."/>
            <person name="Jenkins J.W."/>
            <person name="Blaby-Haas C.E."/>
            <person name="Helliwell K.E."/>
            <person name="Chan C."/>
            <person name="Marriage T."/>
            <person name="Bhattacharya D."/>
            <person name="Klein A.S."/>
            <person name="Badis Y."/>
            <person name="Brodie J."/>
            <person name="Cao Y."/>
            <person name="Collen J."/>
            <person name="Dittami S.M."/>
            <person name="Gachon C.M."/>
            <person name="Green B.R."/>
            <person name="Karpowicz S."/>
            <person name="Kim J.W."/>
            <person name="Kudahl U."/>
            <person name="Lin S."/>
            <person name="Michel G."/>
            <person name="Mittag M."/>
            <person name="Olson B.J."/>
            <person name="Pangilinan J."/>
            <person name="Peng Y."/>
            <person name="Qiu H."/>
            <person name="Shu S."/>
            <person name="Singer J.T."/>
            <person name="Smith A.G."/>
            <person name="Sprecher B.N."/>
            <person name="Wagner V."/>
            <person name="Wang W."/>
            <person name="Wang Z.-Y."/>
            <person name="Yan J."/>
            <person name="Yarish C."/>
            <person name="Zoeuner-Riek S."/>
            <person name="Zhuang Y."/>
            <person name="Zou Y."/>
            <person name="Lindquist E.A."/>
            <person name="Grimwood J."/>
            <person name="Barry K."/>
            <person name="Rokhsar D.S."/>
            <person name="Schmutz J."/>
            <person name="Stiller J.W."/>
            <person name="Grossman A.R."/>
            <person name="Prochnik S.E."/>
        </authorList>
    </citation>
    <scope>NUCLEOTIDE SEQUENCE [LARGE SCALE GENOMIC DNA]</scope>
    <source>
        <strain evidence="2">4086291</strain>
    </source>
</reference>
<keyword evidence="1" id="KW-0472">Membrane</keyword>
<protein>
    <recommendedName>
        <fullName evidence="4">Transmembrane protein</fullName>
    </recommendedName>
</protein>
<feature type="transmembrane region" description="Helical" evidence="1">
    <location>
        <begin position="21"/>
        <end position="40"/>
    </location>
</feature>
<dbReference type="EMBL" id="KV918917">
    <property type="protein sequence ID" value="OSX75141.1"/>
    <property type="molecule type" value="Genomic_DNA"/>
</dbReference>
<keyword evidence="1" id="KW-0812">Transmembrane</keyword>
<feature type="transmembrane region" description="Helical" evidence="1">
    <location>
        <begin position="149"/>
        <end position="171"/>
    </location>
</feature>
<evidence type="ECO:0000313" key="2">
    <source>
        <dbReference type="EMBL" id="OSX75141.1"/>
    </source>
</evidence>
<evidence type="ECO:0000313" key="3">
    <source>
        <dbReference type="Proteomes" id="UP000218209"/>
    </source>
</evidence>
<dbReference type="AlphaFoldDB" id="A0A1X6P2Q5"/>
<keyword evidence="1" id="KW-1133">Transmembrane helix</keyword>
<organism evidence="2 3">
    <name type="scientific">Porphyra umbilicalis</name>
    <name type="common">Purple laver</name>
    <name type="synonym">Red alga</name>
    <dbReference type="NCBI Taxonomy" id="2786"/>
    <lineage>
        <taxon>Eukaryota</taxon>
        <taxon>Rhodophyta</taxon>
        <taxon>Bangiophyceae</taxon>
        <taxon>Bangiales</taxon>
        <taxon>Bangiaceae</taxon>
        <taxon>Porphyra</taxon>
    </lineage>
</organism>
<name>A0A1X6P2Q5_PORUM</name>
<feature type="transmembrane region" description="Helical" evidence="1">
    <location>
        <begin position="107"/>
        <end position="129"/>
    </location>
</feature>
<evidence type="ECO:0008006" key="4">
    <source>
        <dbReference type="Google" id="ProtNLM"/>
    </source>
</evidence>
<keyword evidence="3" id="KW-1185">Reference proteome</keyword>
<evidence type="ECO:0000256" key="1">
    <source>
        <dbReference type="SAM" id="Phobius"/>
    </source>
</evidence>